<evidence type="ECO:0000313" key="2">
    <source>
        <dbReference type="Proteomes" id="UP000188637"/>
    </source>
</evidence>
<dbReference type="EMBL" id="LJHD01000227">
    <property type="protein sequence ID" value="ONI40935.1"/>
    <property type="molecule type" value="Genomic_DNA"/>
</dbReference>
<accession>A0ACC8XDK8</accession>
<reference evidence="1" key="1">
    <citation type="submission" date="2016-08" db="EMBL/GenBank/DDBJ databases">
        <authorList>
            <person name="Ngugi D.K."/>
            <person name="Miyake S."/>
            <person name="Stingl U."/>
        </authorList>
    </citation>
    <scope>NUCLEOTIDE SEQUENCE</scope>
    <source>
        <strain evidence="1">SCG-D08WGA-EpuloA1</strain>
    </source>
</reference>
<proteinExistence type="predicted"/>
<name>A0ACC8XDK8_9FIRM</name>
<protein>
    <submittedName>
        <fullName evidence="1">Uncharacterized protein</fullName>
    </submittedName>
</protein>
<evidence type="ECO:0000313" key="1">
    <source>
        <dbReference type="EMBL" id="ONI40935.1"/>
    </source>
</evidence>
<dbReference type="Proteomes" id="UP000188637">
    <property type="component" value="Unassembled WGS sequence"/>
</dbReference>
<gene>
    <name evidence="1" type="ORF">AN640_08350</name>
</gene>
<organism evidence="1 2">
    <name type="scientific">Candidatus Epulonipiscium fishelsonii</name>
    <dbReference type="NCBI Taxonomy" id="77094"/>
    <lineage>
        <taxon>Bacteria</taxon>
        <taxon>Bacillati</taxon>
        <taxon>Bacillota</taxon>
        <taxon>Clostridia</taxon>
        <taxon>Lachnospirales</taxon>
        <taxon>Lachnospiraceae</taxon>
        <taxon>Candidatus Epulonipiscium</taxon>
    </lineage>
</organism>
<comment type="caution">
    <text evidence="1">The sequence shown here is derived from an EMBL/GenBank/DDBJ whole genome shotgun (WGS) entry which is preliminary data.</text>
</comment>
<keyword evidence="2" id="KW-1185">Reference proteome</keyword>
<sequence length="413" mass="46182">MKKYFDYNYLKIAFYTIFVVIVSILVYRMSSSTDNIIPYIVEKFKSGLIIFEPIVLGFIIAYLMNPAVGFFENKFKRYFKLKSKKKLKKSRSLSISLVYLLLFGTFILCIIFIIPEILGNIVSIVNNSETYINILSTYLVDLEYFIKTNFSVIPSDVTTKFFDTINISKIFDIGLDSLNTILNTLVSGTISFTNILLDWVIAFMVAIYILGQKESFVNGIKRIIYWLLKPDTAQKFIGLCMESHEMMIKFFVGKSIDSLIIGILCFIGLSILQNPYALLISVIVGVLNMIPYFGPIIGAVPAVIITLFEGLLPAVAVAIFILILQQFDGLYLGPKILGDSLGITPFWIISSVTIGGGLAGAAGMFLACPITAVLIIVINRLIDKGLEKKRIDLPKLEPDSFYDLDVTKPDVEA</sequence>